<dbReference type="InterPro" id="IPR009057">
    <property type="entry name" value="Homeodomain-like_sf"/>
</dbReference>
<feature type="region of interest" description="Disordered" evidence="3">
    <location>
        <begin position="118"/>
        <end position="137"/>
    </location>
</feature>
<feature type="DNA-binding region" description="Homeobox" evidence="1">
    <location>
        <begin position="132"/>
        <end position="191"/>
    </location>
</feature>
<accession>A0A813PQS1</accession>
<dbReference type="EMBL" id="CAJOBC010000090">
    <property type="protein sequence ID" value="CAF3534932.1"/>
    <property type="molecule type" value="Genomic_DNA"/>
</dbReference>
<proteinExistence type="predicted"/>
<comment type="caution">
    <text evidence="6">The sequence shown here is derived from an EMBL/GenBank/DDBJ whole genome shotgun (WGS) entry which is preliminary data.</text>
</comment>
<dbReference type="Proteomes" id="UP000681722">
    <property type="component" value="Unassembled WGS sequence"/>
</dbReference>
<feature type="compositionally biased region" description="Basic residues" evidence="3">
    <location>
        <begin position="182"/>
        <end position="193"/>
    </location>
</feature>
<dbReference type="GO" id="GO:0003677">
    <property type="term" value="F:DNA binding"/>
    <property type="evidence" value="ECO:0007669"/>
    <property type="project" value="UniProtKB-UniRule"/>
</dbReference>
<protein>
    <recommendedName>
        <fullName evidence="4">Homeobox domain-containing protein</fullName>
    </recommendedName>
</protein>
<dbReference type="Gene3D" id="1.10.10.60">
    <property type="entry name" value="Homeodomain-like"/>
    <property type="match status" value="1"/>
</dbReference>
<dbReference type="PROSITE" id="PS50071">
    <property type="entry name" value="HOMEOBOX_2"/>
    <property type="match status" value="1"/>
</dbReference>
<dbReference type="Proteomes" id="UP000682733">
    <property type="component" value="Unassembled WGS sequence"/>
</dbReference>
<evidence type="ECO:0000313" key="9">
    <source>
        <dbReference type="Proteomes" id="UP000663829"/>
    </source>
</evidence>
<dbReference type="SUPFAM" id="SSF46689">
    <property type="entry name" value="Homeodomain-like"/>
    <property type="match status" value="1"/>
</dbReference>
<gene>
    <name evidence="6" type="ORF">GPM918_LOCUS1046</name>
    <name evidence="5" type="ORF">OVA965_LOCUS285</name>
    <name evidence="8" type="ORF">SRO942_LOCUS1046</name>
    <name evidence="7" type="ORF">TMI583_LOCUS285</name>
</gene>
<evidence type="ECO:0000256" key="3">
    <source>
        <dbReference type="SAM" id="MobiDB-lite"/>
    </source>
</evidence>
<dbReference type="InterPro" id="IPR001356">
    <property type="entry name" value="HD"/>
</dbReference>
<evidence type="ECO:0000313" key="8">
    <source>
        <dbReference type="EMBL" id="CAF3534932.1"/>
    </source>
</evidence>
<keyword evidence="1 2" id="KW-0371">Homeobox</keyword>
<dbReference type="GO" id="GO:0005634">
    <property type="term" value="C:nucleus"/>
    <property type="evidence" value="ECO:0007669"/>
    <property type="project" value="UniProtKB-SubCell"/>
</dbReference>
<dbReference type="OrthoDB" id="6159439at2759"/>
<dbReference type="EMBL" id="CAJNOK010000032">
    <property type="protein sequence ID" value="CAF0724116.1"/>
    <property type="molecule type" value="Genomic_DNA"/>
</dbReference>
<dbReference type="EMBL" id="CAJNOQ010000090">
    <property type="protein sequence ID" value="CAF0754718.1"/>
    <property type="molecule type" value="Genomic_DNA"/>
</dbReference>
<evidence type="ECO:0000313" key="6">
    <source>
        <dbReference type="EMBL" id="CAF0754718.1"/>
    </source>
</evidence>
<dbReference type="AlphaFoldDB" id="A0A813PQS1"/>
<evidence type="ECO:0000313" key="7">
    <source>
        <dbReference type="EMBL" id="CAF3496758.1"/>
    </source>
</evidence>
<evidence type="ECO:0000259" key="4">
    <source>
        <dbReference type="PROSITE" id="PS50071"/>
    </source>
</evidence>
<dbReference type="SMART" id="SM00389">
    <property type="entry name" value="HOX"/>
    <property type="match status" value="1"/>
</dbReference>
<dbReference type="EMBL" id="CAJOBA010000032">
    <property type="protein sequence ID" value="CAF3496758.1"/>
    <property type="molecule type" value="Genomic_DNA"/>
</dbReference>
<sequence>MDYNYYYHNHSYLPNVPYPNYPMSNSYCQTESTPFYVINDSLQFYSSNPSPPSLDTSQLNDSYLSMSEFHYPTQTILSNTQSFCNNPVWPFPSSTSCVQPVPSCIPYSTSASFISPQFSRRSSESEQSKSLQLRTQKRFKESDRQILYASYSQEPHPSLAAYQQIAKQLNVQVDRVQQWFKNRRYTDKKKRSDRTKVGNNNRTNKDKES</sequence>
<reference evidence="6" key="1">
    <citation type="submission" date="2021-02" db="EMBL/GenBank/DDBJ databases">
        <authorList>
            <person name="Nowell W R."/>
        </authorList>
    </citation>
    <scope>NUCLEOTIDE SEQUENCE</scope>
</reference>
<keyword evidence="9" id="KW-1185">Reference proteome</keyword>
<comment type="subcellular location">
    <subcellularLocation>
        <location evidence="1 2">Nucleus</location>
    </subcellularLocation>
</comment>
<keyword evidence="1 2" id="KW-0539">Nucleus</keyword>
<evidence type="ECO:0000256" key="1">
    <source>
        <dbReference type="PROSITE-ProRule" id="PRU00108"/>
    </source>
</evidence>
<organism evidence="6 9">
    <name type="scientific">Didymodactylos carnosus</name>
    <dbReference type="NCBI Taxonomy" id="1234261"/>
    <lineage>
        <taxon>Eukaryota</taxon>
        <taxon>Metazoa</taxon>
        <taxon>Spiralia</taxon>
        <taxon>Gnathifera</taxon>
        <taxon>Rotifera</taxon>
        <taxon>Eurotatoria</taxon>
        <taxon>Bdelloidea</taxon>
        <taxon>Philodinida</taxon>
        <taxon>Philodinidae</taxon>
        <taxon>Didymodactylos</taxon>
    </lineage>
</organism>
<dbReference type="Proteomes" id="UP000677228">
    <property type="component" value="Unassembled WGS sequence"/>
</dbReference>
<evidence type="ECO:0000256" key="2">
    <source>
        <dbReference type="RuleBase" id="RU000682"/>
    </source>
</evidence>
<feature type="region of interest" description="Disordered" evidence="3">
    <location>
        <begin position="182"/>
        <end position="209"/>
    </location>
</feature>
<dbReference type="CDD" id="cd00086">
    <property type="entry name" value="homeodomain"/>
    <property type="match status" value="1"/>
</dbReference>
<feature type="domain" description="Homeobox" evidence="4">
    <location>
        <begin position="130"/>
        <end position="190"/>
    </location>
</feature>
<keyword evidence="1 2" id="KW-0238">DNA-binding</keyword>
<dbReference type="Pfam" id="PF00046">
    <property type="entry name" value="Homeodomain"/>
    <property type="match status" value="1"/>
</dbReference>
<name>A0A813PQS1_9BILA</name>
<dbReference type="Proteomes" id="UP000663829">
    <property type="component" value="Unassembled WGS sequence"/>
</dbReference>
<evidence type="ECO:0000313" key="5">
    <source>
        <dbReference type="EMBL" id="CAF0724116.1"/>
    </source>
</evidence>